<feature type="region of interest" description="Disordered" evidence="1">
    <location>
        <begin position="928"/>
        <end position="947"/>
    </location>
</feature>
<evidence type="ECO:0000256" key="1">
    <source>
        <dbReference type="SAM" id="MobiDB-lite"/>
    </source>
</evidence>
<feature type="region of interest" description="Disordered" evidence="1">
    <location>
        <begin position="613"/>
        <end position="637"/>
    </location>
</feature>
<proteinExistence type="predicted"/>
<feature type="region of interest" description="Disordered" evidence="1">
    <location>
        <begin position="1"/>
        <end position="56"/>
    </location>
</feature>
<protein>
    <submittedName>
        <fullName evidence="2">Uncharacterized protein</fullName>
    </submittedName>
</protein>
<keyword evidence="3" id="KW-1185">Reference proteome</keyword>
<dbReference type="EMBL" id="JADCUA010000005">
    <property type="protein sequence ID" value="KAH9840075.1"/>
    <property type="molecule type" value="Genomic_DNA"/>
</dbReference>
<accession>A0ABQ8KNU1</accession>
<feature type="region of interest" description="Disordered" evidence="1">
    <location>
        <begin position="94"/>
        <end position="121"/>
    </location>
</feature>
<feature type="compositionally biased region" description="Low complexity" evidence="1">
    <location>
        <begin position="94"/>
        <end position="103"/>
    </location>
</feature>
<feature type="compositionally biased region" description="Basic residues" evidence="1">
    <location>
        <begin position="104"/>
        <end position="121"/>
    </location>
</feature>
<organism evidence="2 3">
    <name type="scientific">Rhodofomes roseus</name>
    <dbReference type="NCBI Taxonomy" id="34475"/>
    <lineage>
        <taxon>Eukaryota</taxon>
        <taxon>Fungi</taxon>
        <taxon>Dikarya</taxon>
        <taxon>Basidiomycota</taxon>
        <taxon>Agaricomycotina</taxon>
        <taxon>Agaricomycetes</taxon>
        <taxon>Polyporales</taxon>
        <taxon>Rhodofomes</taxon>
    </lineage>
</organism>
<feature type="region of interest" description="Disordered" evidence="1">
    <location>
        <begin position="954"/>
        <end position="975"/>
    </location>
</feature>
<evidence type="ECO:0000313" key="2">
    <source>
        <dbReference type="EMBL" id="KAH9840075.1"/>
    </source>
</evidence>
<evidence type="ECO:0000313" key="3">
    <source>
        <dbReference type="Proteomes" id="UP000814176"/>
    </source>
</evidence>
<dbReference type="GeneID" id="72002208"/>
<comment type="caution">
    <text evidence="2">The sequence shown here is derived from an EMBL/GenBank/DDBJ whole genome shotgun (WGS) entry which is preliminary data.</text>
</comment>
<name>A0ABQ8KNU1_9APHY</name>
<gene>
    <name evidence="2" type="ORF">C8Q71DRAFT_721836</name>
</gene>
<reference evidence="2 3" key="1">
    <citation type="journal article" date="2021" name="Environ. Microbiol.">
        <title>Gene family expansions and transcriptome signatures uncover fungal adaptations to wood decay.</title>
        <authorList>
            <person name="Hage H."/>
            <person name="Miyauchi S."/>
            <person name="Viragh M."/>
            <person name="Drula E."/>
            <person name="Min B."/>
            <person name="Chaduli D."/>
            <person name="Navarro D."/>
            <person name="Favel A."/>
            <person name="Norest M."/>
            <person name="Lesage-Meessen L."/>
            <person name="Balint B."/>
            <person name="Merenyi Z."/>
            <person name="de Eugenio L."/>
            <person name="Morin E."/>
            <person name="Martinez A.T."/>
            <person name="Baldrian P."/>
            <person name="Stursova M."/>
            <person name="Martinez M.J."/>
            <person name="Novotny C."/>
            <person name="Magnuson J.K."/>
            <person name="Spatafora J.W."/>
            <person name="Maurice S."/>
            <person name="Pangilinan J."/>
            <person name="Andreopoulos W."/>
            <person name="LaButti K."/>
            <person name="Hundley H."/>
            <person name="Na H."/>
            <person name="Kuo A."/>
            <person name="Barry K."/>
            <person name="Lipzen A."/>
            <person name="Henrissat B."/>
            <person name="Riley R."/>
            <person name="Ahrendt S."/>
            <person name="Nagy L.G."/>
            <person name="Grigoriev I.V."/>
            <person name="Martin F."/>
            <person name="Rosso M.N."/>
        </authorList>
    </citation>
    <scope>NUCLEOTIDE SEQUENCE [LARGE SCALE GENOMIC DNA]</scope>
    <source>
        <strain evidence="2 3">CIRM-BRFM 1785</strain>
    </source>
</reference>
<dbReference type="RefSeq" id="XP_047781725.1">
    <property type="nucleotide sequence ID" value="XM_047921476.1"/>
</dbReference>
<dbReference type="Proteomes" id="UP000814176">
    <property type="component" value="Unassembled WGS sequence"/>
</dbReference>
<sequence length="975" mass="105654">MVVAKRGLAPPEPARTSSTQQVQRARGKPPVAAPNGLDNNRPIAAGLSREESAQKPEAVAANGEGLYRLHPCAKSCWFRSYVSYFTSIQLSSSASMDESPSSKKGSKSRSKSKQKKSGKKASRKSHGLVDFLFKVFVLCFSIYTFAICPEDARNERPVCRALSEYRRLILEPYVLPPIHLALSHPSVAPYVEKAKPYTDRAYNTARPVAQGIVRQWNSRIAPQWNRHVVPQWRRHVVPLWYRYAVPQILQLDAKAAPYRTRVTDEYARRVVPIVDSVGPYAQQAALNARRLRAKVRPYVITAMHKTYDGYQWIAPYARPAWEKVKALVARLIAFLADQRRQFVDPHVRKIWERVKELSSGTPKVPAAADVRASVSSRVSRAAEGAASVASSVMSSSTHAPDVTFSGSQASDTPIVVKPDVLTEDLLPSTPESISPKSLSEAAVDITATMASVASEVANALGDTASSASAAVSEPVASVSSSISSLSGSVLPSASVSAFEAAESVSSLLSSGSGVIGSSADRAVGAASTAISHGSKVLSSSLQQAASVASHEFIKSSASSAASPAISTISSVAGRASSSDVSAALAASVVPDIDLDAFAAELGLNDIAAELSGSASGTATEAHSAPVPMDTETEEEKEQQRLRQLQETAEKRADVEARHTKWEDEQAALIGDSKRSLRRALVALRKAATAELKESTEIRAEIESFVARAEDLLKGAEKYLQTLVKDQRPDDEKRQLLERVLDKVNEKFTDRLGETEAVVNGWYAPWLDKELAEVRKVAGAVKDHAENAQVDIGMDYAYLDDTTYQDWQRYHDLVRRSENFTTEAQAMQDGSSTSPPANPLLKELKAIQTEVEDVVLGFETRLRRIRRNNARAFGEGVEEDMVDADDETVSILPIQDEDKVQSPADLDVPPVVIGRSKEEVMDALDRIVEADGDATSSPQATERPADPEVEVKGLAEENFTDQSVPTVSPLAPHEEL</sequence>